<gene>
    <name evidence="12 13" type="primary">flhB</name>
    <name evidence="13" type="ORF">D1B33_01925</name>
</gene>
<comment type="caution">
    <text evidence="13">The sequence shown here is derived from an EMBL/GenBank/DDBJ whole genome shotgun (WGS) entry which is preliminary data.</text>
</comment>
<comment type="similarity">
    <text evidence="2 12">Belongs to the type III secretion exporter family.</text>
</comment>
<dbReference type="PRINTS" id="PR00950">
    <property type="entry name" value="TYPE3IMSPROT"/>
</dbReference>
<comment type="subcellular location">
    <subcellularLocation>
        <location evidence="1">Cell membrane</location>
        <topology evidence="1">Multi-pass membrane protein</topology>
    </subcellularLocation>
</comment>
<proteinExistence type="inferred from homology"/>
<feature type="transmembrane region" description="Helical" evidence="12">
    <location>
        <begin position="100"/>
        <end position="125"/>
    </location>
</feature>
<keyword evidence="5 12" id="KW-1003">Cell membrane</keyword>
<evidence type="ECO:0000256" key="6">
    <source>
        <dbReference type="ARBA" id="ARBA00022692"/>
    </source>
</evidence>
<dbReference type="RefSeq" id="WP_118874642.1">
    <property type="nucleotide sequence ID" value="NZ_QWEI01000001.1"/>
</dbReference>
<keyword evidence="14" id="KW-1185">Reference proteome</keyword>
<dbReference type="SUPFAM" id="SSF160544">
    <property type="entry name" value="EscU C-terminal domain-like"/>
    <property type="match status" value="1"/>
</dbReference>
<evidence type="ECO:0000256" key="10">
    <source>
        <dbReference type="ARBA" id="ARBA00023136"/>
    </source>
</evidence>
<evidence type="ECO:0000256" key="8">
    <source>
        <dbReference type="ARBA" id="ARBA00022927"/>
    </source>
</evidence>
<keyword evidence="7 12" id="KW-1005">Bacterial flagellum biogenesis</keyword>
<organism evidence="13 14">
    <name type="scientific">Ureibacillus yapensis</name>
    <dbReference type="NCBI Taxonomy" id="2304605"/>
    <lineage>
        <taxon>Bacteria</taxon>
        <taxon>Bacillati</taxon>
        <taxon>Bacillota</taxon>
        <taxon>Bacilli</taxon>
        <taxon>Bacillales</taxon>
        <taxon>Caryophanaceae</taxon>
        <taxon>Ureibacillus</taxon>
    </lineage>
</organism>
<keyword evidence="9 12" id="KW-1133">Transmembrane helix</keyword>
<feature type="transmembrane region" description="Helical" evidence="12">
    <location>
        <begin position="194"/>
        <end position="219"/>
    </location>
</feature>
<dbReference type="GO" id="GO:0005886">
    <property type="term" value="C:plasma membrane"/>
    <property type="evidence" value="ECO:0007669"/>
    <property type="project" value="UniProtKB-SubCell"/>
</dbReference>
<reference evidence="13 14" key="1">
    <citation type="submission" date="2018-08" db="EMBL/GenBank/DDBJ databases">
        <title>Lysinibacillus sp. YLB-03 draft genome sequence.</title>
        <authorList>
            <person name="Yu L."/>
        </authorList>
    </citation>
    <scope>NUCLEOTIDE SEQUENCE [LARGE SCALE GENOMIC DNA]</scope>
    <source>
        <strain evidence="13 14">YLB-03</strain>
    </source>
</reference>
<dbReference type="Proteomes" id="UP000265692">
    <property type="component" value="Unassembled WGS sequence"/>
</dbReference>
<sequence length="362" mass="41425">MKMLLTLDIQFFAGEKTEKATPKKRQDARKKGQVVKSQDVTAAIVLLLLFLFLYVTGPMMIEGFFGFLRQAFEKNMLIETLTVETVMQMYTDTMKEMAKILLPFMLIAVVAGVGANFMQFGFLFTTETLKLDLKKMDPIKGIKKIISVRAIVNLIKSLLKITFIGAVTTIILWVNLEEVLSLSFQSAWDILTTVAKLTGMMGIGASLTLIIISLFDYFYEKFEYEKQLKMSKQDIKDEYKNSEGDPQIKSKIKQRQREMAMRRMMQEIPDADVVITNPTHYAIALKYDDGKMEAPMVVAKGTDYVAQKIKLIAKEHDVVMVENRPLARAMYDQVEIGHQVPEEFFKAIAEILAYVYRIKRKI</sequence>
<keyword evidence="10 12" id="KW-0472">Membrane</keyword>
<dbReference type="NCBIfam" id="TIGR00328">
    <property type="entry name" value="flhB"/>
    <property type="match status" value="1"/>
</dbReference>
<dbReference type="AlphaFoldDB" id="A0A396SDC4"/>
<dbReference type="PANTHER" id="PTHR30531:SF12">
    <property type="entry name" value="FLAGELLAR BIOSYNTHETIC PROTEIN FLHB"/>
    <property type="match status" value="1"/>
</dbReference>
<keyword evidence="13" id="KW-0282">Flagellum</keyword>
<evidence type="ECO:0000313" key="13">
    <source>
        <dbReference type="EMBL" id="RHW39630.1"/>
    </source>
</evidence>
<keyword evidence="4 12" id="KW-0813">Transport</keyword>
<dbReference type="Gene3D" id="3.40.1690.10">
    <property type="entry name" value="secretion proteins EscU"/>
    <property type="match status" value="1"/>
</dbReference>
<evidence type="ECO:0000313" key="14">
    <source>
        <dbReference type="Proteomes" id="UP000265692"/>
    </source>
</evidence>
<keyword evidence="6 12" id="KW-0812">Transmembrane</keyword>
<dbReference type="GO" id="GO:0044780">
    <property type="term" value="P:bacterial-type flagellum assembly"/>
    <property type="evidence" value="ECO:0007669"/>
    <property type="project" value="InterPro"/>
</dbReference>
<dbReference type="EMBL" id="QWEI01000001">
    <property type="protein sequence ID" value="RHW39630.1"/>
    <property type="molecule type" value="Genomic_DNA"/>
</dbReference>
<evidence type="ECO:0000256" key="7">
    <source>
        <dbReference type="ARBA" id="ARBA00022795"/>
    </source>
</evidence>
<evidence type="ECO:0000256" key="5">
    <source>
        <dbReference type="ARBA" id="ARBA00022475"/>
    </source>
</evidence>
<dbReference type="InterPro" id="IPR029025">
    <property type="entry name" value="T3SS_substrate_exporter_C"/>
</dbReference>
<feature type="transmembrane region" description="Helical" evidence="12">
    <location>
        <begin position="146"/>
        <end position="174"/>
    </location>
</feature>
<evidence type="ECO:0000256" key="9">
    <source>
        <dbReference type="ARBA" id="ARBA00022989"/>
    </source>
</evidence>
<name>A0A396SDC4_9BACL</name>
<dbReference type="GO" id="GO:0009306">
    <property type="term" value="P:protein secretion"/>
    <property type="evidence" value="ECO:0007669"/>
    <property type="project" value="InterPro"/>
</dbReference>
<evidence type="ECO:0000256" key="11">
    <source>
        <dbReference type="ARBA" id="ARBA00023225"/>
    </source>
</evidence>
<keyword evidence="8 12" id="KW-0653">Protein transport</keyword>
<feature type="transmembrane region" description="Helical" evidence="12">
    <location>
        <begin position="40"/>
        <end position="61"/>
    </location>
</feature>
<keyword evidence="11 12" id="KW-1006">Bacterial flagellum protein export</keyword>
<protein>
    <recommendedName>
        <fullName evidence="3 12">Flagellar biosynthetic protein FlhB</fullName>
    </recommendedName>
</protein>
<dbReference type="InterPro" id="IPR006135">
    <property type="entry name" value="T3SS_substrate_exporter"/>
</dbReference>
<evidence type="ECO:0000256" key="2">
    <source>
        <dbReference type="ARBA" id="ARBA00010690"/>
    </source>
</evidence>
<evidence type="ECO:0000256" key="4">
    <source>
        <dbReference type="ARBA" id="ARBA00022448"/>
    </source>
</evidence>
<dbReference type="Gene3D" id="6.10.250.2080">
    <property type="match status" value="1"/>
</dbReference>
<evidence type="ECO:0000256" key="12">
    <source>
        <dbReference type="RuleBase" id="RU364091"/>
    </source>
</evidence>
<evidence type="ECO:0000256" key="3">
    <source>
        <dbReference type="ARBA" id="ARBA00021622"/>
    </source>
</evidence>
<comment type="function">
    <text evidence="12">Required for formation of the rod structure in the basal body of the flagellar apparatus. Together with FliI and FliH, may constitute the export apparatus of flagellin.</text>
</comment>
<dbReference type="OrthoDB" id="9807950at2"/>
<accession>A0A396SDC4</accession>
<evidence type="ECO:0000256" key="1">
    <source>
        <dbReference type="ARBA" id="ARBA00004651"/>
    </source>
</evidence>
<dbReference type="Pfam" id="PF01312">
    <property type="entry name" value="Bac_export_2"/>
    <property type="match status" value="1"/>
</dbReference>
<keyword evidence="13" id="KW-0966">Cell projection</keyword>
<dbReference type="PANTHER" id="PTHR30531">
    <property type="entry name" value="FLAGELLAR BIOSYNTHETIC PROTEIN FLHB"/>
    <property type="match status" value="1"/>
</dbReference>
<dbReference type="InterPro" id="IPR006136">
    <property type="entry name" value="FlhB"/>
</dbReference>
<dbReference type="FunFam" id="3.40.1690.10:FF:000001">
    <property type="entry name" value="Flagellar biosynthetic protein FlhB"/>
    <property type="match status" value="1"/>
</dbReference>
<keyword evidence="13" id="KW-0969">Cilium</keyword>